<evidence type="ECO:0000256" key="1">
    <source>
        <dbReference type="SAM" id="MobiDB-lite"/>
    </source>
</evidence>
<dbReference type="AlphaFoldDB" id="A0AAW8CPN7"/>
<reference evidence="3" key="1">
    <citation type="submission" date="2023-07" db="EMBL/GenBank/DDBJ databases">
        <title>Sorghum-associated microbial communities from plants grown in Nebraska, USA.</title>
        <authorList>
            <person name="Schachtman D."/>
        </authorList>
    </citation>
    <scope>NUCLEOTIDE SEQUENCE</scope>
    <source>
        <strain evidence="3">DS3754</strain>
    </source>
</reference>
<keyword evidence="2" id="KW-1133">Transmembrane helix</keyword>
<name>A0AAW8CPN7_9BURK</name>
<comment type="caution">
    <text evidence="3">The sequence shown here is derived from an EMBL/GenBank/DDBJ whole genome shotgun (WGS) entry which is preliminary data.</text>
</comment>
<dbReference type="RefSeq" id="WP_307683407.1">
    <property type="nucleotide sequence ID" value="NZ_JAUSRD010000001.1"/>
</dbReference>
<accession>A0AAW8CPN7</accession>
<feature type="compositionally biased region" description="Polar residues" evidence="1">
    <location>
        <begin position="1"/>
        <end position="14"/>
    </location>
</feature>
<dbReference type="EMBL" id="JAUSRD010000001">
    <property type="protein sequence ID" value="MDP9890912.1"/>
    <property type="molecule type" value="Genomic_DNA"/>
</dbReference>
<evidence type="ECO:0000313" key="4">
    <source>
        <dbReference type="Proteomes" id="UP001242045"/>
    </source>
</evidence>
<protein>
    <submittedName>
        <fullName evidence="3">Uncharacterized protein</fullName>
    </submittedName>
</protein>
<organism evidence="3 4">
    <name type="scientific">Variovorax boronicumulans</name>
    <dbReference type="NCBI Taxonomy" id="436515"/>
    <lineage>
        <taxon>Bacteria</taxon>
        <taxon>Pseudomonadati</taxon>
        <taxon>Pseudomonadota</taxon>
        <taxon>Betaproteobacteria</taxon>
        <taxon>Burkholderiales</taxon>
        <taxon>Comamonadaceae</taxon>
        <taxon>Variovorax</taxon>
    </lineage>
</organism>
<dbReference type="Proteomes" id="UP001242045">
    <property type="component" value="Unassembled WGS sequence"/>
</dbReference>
<gene>
    <name evidence="3" type="ORF">J2W31_000008</name>
</gene>
<keyword evidence="2" id="KW-0812">Transmembrane</keyword>
<evidence type="ECO:0000256" key="2">
    <source>
        <dbReference type="SAM" id="Phobius"/>
    </source>
</evidence>
<evidence type="ECO:0000313" key="3">
    <source>
        <dbReference type="EMBL" id="MDP9890912.1"/>
    </source>
</evidence>
<sequence>MGSDVVSSVGSNLQVAKGPGSGLSATDNHMGTGNSIGYFLLPGLGGFMARFSMRCTKT</sequence>
<proteinExistence type="predicted"/>
<keyword evidence="2" id="KW-0472">Membrane</keyword>
<feature type="region of interest" description="Disordered" evidence="1">
    <location>
        <begin position="1"/>
        <end position="26"/>
    </location>
</feature>
<feature type="transmembrane region" description="Helical" evidence="2">
    <location>
        <begin position="36"/>
        <end position="53"/>
    </location>
</feature>